<gene>
    <name evidence="2" type="ORF">E1956_35680</name>
</gene>
<dbReference type="Proteomes" id="UP000295727">
    <property type="component" value="Chromosome 4"/>
</dbReference>
<evidence type="ECO:0000259" key="1">
    <source>
        <dbReference type="Pfam" id="PF13577"/>
    </source>
</evidence>
<dbReference type="InterPro" id="IPR032710">
    <property type="entry name" value="NTF2-like_dom_sf"/>
</dbReference>
<evidence type="ECO:0000313" key="2">
    <source>
        <dbReference type="EMBL" id="QBR02569.1"/>
    </source>
</evidence>
<name>A0A4P7D1R5_9BURK</name>
<evidence type="ECO:0000313" key="3">
    <source>
        <dbReference type="Proteomes" id="UP000295727"/>
    </source>
</evidence>
<feature type="domain" description="SnoaL-like" evidence="1">
    <location>
        <begin position="12"/>
        <end position="137"/>
    </location>
</feature>
<keyword evidence="3" id="KW-1185">Reference proteome</keyword>
<dbReference type="InterPro" id="IPR037401">
    <property type="entry name" value="SnoaL-like"/>
</dbReference>
<dbReference type="RefSeq" id="WP_134758090.1">
    <property type="nucleotide sequence ID" value="NZ_CP038151.1"/>
</dbReference>
<sequence>MNPIDQLEARLRALEDADAIRSLKARYFACCDMKDTEGMRDCFAPGRVRIDYGAIGVFDDRDALVEVFGRLGCHPHIVEMHHGVNPQIEVLDSHHARGSWGLHYQMLDTREGAFTQLGAYYDDTYRKIDGQWKIASTRCVVTSMLVGHYTGATPGVRFGGRPADAPQAGA</sequence>
<organism evidence="2 3">
    <name type="scientific">Paraburkholderia pallida</name>
    <dbReference type="NCBI Taxonomy" id="2547399"/>
    <lineage>
        <taxon>Bacteria</taxon>
        <taxon>Pseudomonadati</taxon>
        <taxon>Pseudomonadota</taxon>
        <taxon>Betaproteobacteria</taxon>
        <taxon>Burkholderiales</taxon>
        <taxon>Burkholderiaceae</taxon>
        <taxon>Paraburkholderia</taxon>
    </lineage>
</organism>
<proteinExistence type="predicted"/>
<dbReference type="AlphaFoldDB" id="A0A4P7D1R5"/>
<dbReference type="KEGG" id="ppai:E1956_35680"/>
<dbReference type="CDD" id="cd00531">
    <property type="entry name" value="NTF2_like"/>
    <property type="match status" value="1"/>
</dbReference>
<dbReference type="SUPFAM" id="SSF54427">
    <property type="entry name" value="NTF2-like"/>
    <property type="match status" value="1"/>
</dbReference>
<dbReference type="EMBL" id="CP038151">
    <property type="protein sequence ID" value="QBR02569.1"/>
    <property type="molecule type" value="Genomic_DNA"/>
</dbReference>
<protein>
    <submittedName>
        <fullName evidence="2">Nuclear transport factor 2 family protein</fullName>
    </submittedName>
</protein>
<dbReference type="Pfam" id="PF13577">
    <property type="entry name" value="SnoaL_4"/>
    <property type="match status" value="1"/>
</dbReference>
<dbReference type="OrthoDB" id="4571298at2"/>
<accession>A0A4P7D1R5</accession>
<reference evidence="2 3" key="1">
    <citation type="submission" date="2019-03" db="EMBL/GenBank/DDBJ databases">
        <title>Paraburkholderia sp. 7MH5, isolated from subtropical forest soil.</title>
        <authorList>
            <person name="Gao Z.-H."/>
            <person name="Qiu L.-H."/>
        </authorList>
    </citation>
    <scope>NUCLEOTIDE SEQUENCE [LARGE SCALE GENOMIC DNA]</scope>
    <source>
        <strain evidence="2 3">7MH5</strain>
    </source>
</reference>
<dbReference type="Gene3D" id="3.10.450.50">
    <property type="match status" value="1"/>
</dbReference>